<proteinExistence type="predicted"/>
<protein>
    <submittedName>
        <fullName evidence="1">Uncharacterized protein</fullName>
    </submittedName>
</protein>
<sequence length="44" mass="4889">MVRGQWGGIGSVRFRARIVPVRSRGGMIRVGLVRFGQHPVISEI</sequence>
<evidence type="ECO:0000313" key="1">
    <source>
        <dbReference type="EMBL" id="JAD37221.1"/>
    </source>
</evidence>
<dbReference type="EMBL" id="GBRH01260674">
    <property type="protein sequence ID" value="JAD37221.1"/>
    <property type="molecule type" value="Transcribed_RNA"/>
</dbReference>
<name>A0A0A8ZEI9_ARUDO</name>
<reference evidence="1" key="2">
    <citation type="journal article" date="2015" name="Data Brief">
        <title>Shoot transcriptome of the giant reed, Arundo donax.</title>
        <authorList>
            <person name="Barrero R.A."/>
            <person name="Guerrero F.D."/>
            <person name="Moolhuijzen P."/>
            <person name="Goolsby J.A."/>
            <person name="Tidwell J."/>
            <person name="Bellgard S.E."/>
            <person name="Bellgard M.I."/>
        </authorList>
    </citation>
    <scope>NUCLEOTIDE SEQUENCE</scope>
    <source>
        <tissue evidence="1">Shoot tissue taken approximately 20 cm above the soil surface</tissue>
    </source>
</reference>
<accession>A0A0A8ZEI9</accession>
<dbReference type="AlphaFoldDB" id="A0A0A8ZEI9"/>
<organism evidence="1">
    <name type="scientific">Arundo donax</name>
    <name type="common">Giant reed</name>
    <name type="synonym">Donax arundinaceus</name>
    <dbReference type="NCBI Taxonomy" id="35708"/>
    <lineage>
        <taxon>Eukaryota</taxon>
        <taxon>Viridiplantae</taxon>
        <taxon>Streptophyta</taxon>
        <taxon>Embryophyta</taxon>
        <taxon>Tracheophyta</taxon>
        <taxon>Spermatophyta</taxon>
        <taxon>Magnoliopsida</taxon>
        <taxon>Liliopsida</taxon>
        <taxon>Poales</taxon>
        <taxon>Poaceae</taxon>
        <taxon>PACMAD clade</taxon>
        <taxon>Arundinoideae</taxon>
        <taxon>Arundineae</taxon>
        <taxon>Arundo</taxon>
    </lineage>
</organism>
<reference evidence="1" key="1">
    <citation type="submission" date="2014-09" db="EMBL/GenBank/DDBJ databases">
        <authorList>
            <person name="Magalhaes I.L.F."/>
            <person name="Oliveira U."/>
            <person name="Santos F.R."/>
            <person name="Vidigal T.H.D.A."/>
            <person name="Brescovit A.D."/>
            <person name="Santos A.J."/>
        </authorList>
    </citation>
    <scope>NUCLEOTIDE SEQUENCE</scope>
    <source>
        <tissue evidence="1">Shoot tissue taken approximately 20 cm above the soil surface</tissue>
    </source>
</reference>